<gene>
    <name evidence="17" type="ORF">SAMN05421827_12128</name>
</gene>
<comment type="function">
    <text evidence="2">Acts on leucine, isoleucine and valine.</text>
</comment>
<dbReference type="PANTHER" id="PTHR11825:SF44">
    <property type="entry name" value="BRANCHED-CHAIN-AMINO-ACID AMINOTRANSFERASE"/>
    <property type="match status" value="1"/>
</dbReference>
<comment type="catalytic activity">
    <reaction evidence="13">
        <text>L-valine + 2-oxoglutarate = 3-methyl-2-oxobutanoate + L-glutamate</text>
        <dbReference type="Rhea" id="RHEA:24813"/>
        <dbReference type="ChEBI" id="CHEBI:11851"/>
        <dbReference type="ChEBI" id="CHEBI:16810"/>
        <dbReference type="ChEBI" id="CHEBI:29985"/>
        <dbReference type="ChEBI" id="CHEBI:57762"/>
        <dbReference type="EC" id="2.6.1.42"/>
    </reaction>
</comment>
<evidence type="ECO:0000256" key="9">
    <source>
        <dbReference type="ARBA" id="ARBA00022605"/>
    </source>
</evidence>
<dbReference type="GO" id="GO:0009097">
    <property type="term" value="P:isoleucine biosynthetic process"/>
    <property type="evidence" value="ECO:0007669"/>
    <property type="project" value="UniProtKB-UniPathway"/>
</dbReference>
<comment type="catalytic activity">
    <reaction evidence="15">
        <text>L-leucine + 2-oxoglutarate = 4-methyl-2-oxopentanoate + L-glutamate</text>
        <dbReference type="Rhea" id="RHEA:18321"/>
        <dbReference type="ChEBI" id="CHEBI:16810"/>
        <dbReference type="ChEBI" id="CHEBI:17865"/>
        <dbReference type="ChEBI" id="CHEBI:29985"/>
        <dbReference type="ChEBI" id="CHEBI:57427"/>
        <dbReference type="EC" id="2.6.1.42"/>
    </reaction>
</comment>
<evidence type="ECO:0000313" key="17">
    <source>
        <dbReference type="EMBL" id="SDH31880.1"/>
    </source>
</evidence>
<keyword evidence="18" id="KW-1185">Reference proteome</keyword>
<keyword evidence="8 17" id="KW-0032">Aminotransferase</keyword>
<dbReference type="NCBIfam" id="NF009897">
    <property type="entry name" value="PRK13357.1"/>
    <property type="match status" value="1"/>
</dbReference>
<keyword evidence="10 17" id="KW-0808">Transferase</keyword>
<dbReference type="UniPathway" id="UPA00049">
    <property type="reaction ID" value="UER00062"/>
</dbReference>
<evidence type="ECO:0000256" key="3">
    <source>
        <dbReference type="ARBA" id="ARBA00004824"/>
    </source>
</evidence>
<evidence type="ECO:0000256" key="14">
    <source>
        <dbReference type="ARBA" id="ARBA00048798"/>
    </source>
</evidence>
<dbReference type="PANTHER" id="PTHR11825">
    <property type="entry name" value="SUBGROUP IIII AMINOTRANSFERASE"/>
    <property type="match status" value="1"/>
</dbReference>
<evidence type="ECO:0000256" key="10">
    <source>
        <dbReference type="ARBA" id="ARBA00022679"/>
    </source>
</evidence>
<dbReference type="InterPro" id="IPR043132">
    <property type="entry name" value="BCAT-like_C"/>
</dbReference>
<evidence type="ECO:0000256" key="8">
    <source>
        <dbReference type="ARBA" id="ARBA00022576"/>
    </source>
</evidence>
<dbReference type="Pfam" id="PF01063">
    <property type="entry name" value="Aminotran_4"/>
    <property type="match status" value="1"/>
</dbReference>
<dbReference type="CDD" id="cd01557">
    <property type="entry name" value="BCAT_beta_family"/>
    <property type="match status" value="1"/>
</dbReference>
<reference evidence="18" key="1">
    <citation type="submission" date="2016-10" db="EMBL/GenBank/DDBJ databases">
        <authorList>
            <person name="Varghese N."/>
            <person name="Submissions S."/>
        </authorList>
    </citation>
    <scope>NUCLEOTIDE SEQUENCE [LARGE SCALE GENOMIC DNA]</scope>
    <source>
        <strain evidence="18">DSM 17933</strain>
    </source>
</reference>
<evidence type="ECO:0000256" key="7">
    <source>
        <dbReference type="ARBA" id="ARBA00013053"/>
    </source>
</evidence>
<keyword evidence="12" id="KW-0100">Branched-chain amino acid biosynthesis</keyword>
<keyword evidence="11" id="KW-0663">Pyridoxal phosphate</keyword>
<evidence type="ECO:0000256" key="11">
    <source>
        <dbReference type="ARBA" id="ARBA00022898"/>
    </source>
</evidence>
<evidence type="ECO:0000256" key="16">
    <source>
        <dbReference type="PIRSR" id="PIRSR006468-1"/>
    </source>
</evidence>
<dbReference type="InterPro" id="IPR033939">
    <property type="entry name" value="BCAT_family"/>
</dbReference>
<keyword evidence="9" id="KW-0028">Amino-acid biosynthesis</keyword>
<protein>
    <recommendedName>
        <fullName evidence="7">branched-chain-amino-acid transaminase</fullName>
        <ecNumber evidence="7">2.6.1.42</ecNumber>
    </recommendedName>
</protein>
<evidence type="ECO:0000256" key="5">
    <source>
        <dbReference type="ARBA" id="ARBA00005072"/>
    </source>
</evidence>
<comment type="cofactor">
    <cofactor evidence="1">
        <name>pyridoxal 5'-phosphate</name>
        <dbReference type="ChEBI" id="CHEBI:597326"/>
    </cofactor>
</comment>
<comment type="pathway">
    <text evidence="5">Amino-acid biosynthesis; L-leucine biosynthesis; L-leucine from 3-methyl-2-oxobutanoate: step 4/4.</text>
</comment>
<name>A0A1G8BH31_9SPHI</name>
<sequence>MIELEIDSMNEWHDAISFTHSKITHSKFNIMTETLDIKITKTDQTRLTVTDFSQLPFGKVFTDHMFTADYEDGEWKNLQILPYGPIPISPAISALHYGQAIFEGLKAYRQPGGKISVFRADKNFERFNKSAARMSMPGVPEEIFMQGLAALINVDEKWVPDQEDYALYIRPVMFAMDPYLGVKASDTYKFVLLTTPTGPYYSSALKVKIETEFTRADEGGVGFAKTAGNYARSLYPFEQAKKEGYDQLIWTDSVTHEFIEEAGTANLLFVISGKLVTPSVRSTVLDGVTRDTIIKLAKEAGVEVEERRVSVQEVIEGIENGSLTEAFAAGTAATVTHVGEMGYNGQIYKLTDPSTRHISNGIAKKLNDIRYGLAPDEFGWNWVL</sequence>
<evidence type="ECO:0000256" key="2">
    <source>
        <dbReference type="ARBA" id="ARBA00003109"/>
    </source>
</evidence>
<evidence type="ECO:0000256" key="12">
    <source>
        <dbReference type="ARBA" id="ARBA00023304"/>
    </source>
</evidence>
<dbReference type="Gene3D" id="3.30.470.10">
    <property type="match status" value="1"/>
</dbReference>
<dbReference type="SUPFAM" id="SSF56752">
    <property type="entry name" value="D-aminoacid aminotransferase-like PLP-dependent enzymes"/>
    <property type="match status" value="1"/>
</dbReference>
<evidence type="ECO:0000256" key="6">
    <source>
        <dbReference type="ARBA" id="ARBA00009320"/>
    </source>
</evidence>
<dbReference type="InterPro" id="IPR001544">
    <property type="entry name" value="Aminotrans_IV"/>
</dbReference>
<evidence type="ECO:0000256" key="4">
    <source>
        <dbReference type="ARBA" id="ARBA00004931"/>
    </source>
</evidence>
<evidence type="ECO:0000256" key="13">
    <source>
        <dbReference type="ARBA" id="ARBA00048212"/>
    </source>
</evidence>
<comment type="similarity">
    <text evidence="6">Belongs to the class-IV pyridoxal-phosphate-dependent aminotransferase family.</text>
</comment>
<comment type="pathway">
    <text evidence="4">Amino-acid biosynthesis; L-valine biosynthesis; L-valine from pyruvate: step 4/4.</text>
</comment>
<dbReference type="STRING" id="405671.SAMN05421827_12128"/>
<dbReference type="InterPro" id="IPR043131">
    <property type="entry name" value="BCAT-like_N"/>
</dbReference>
<dbReference type="InterPro" id="IPR036038">
    <property type="entry name" value="Aminotransferase-like"/>
</dbReference>
<dbReference type="GO" id="GO:0009098">
    <property type="term" value="P:L-leucine biosynthetic process"/>
    <property type="evidence" value="ECO:0007669"/>
    <property type="project" value="UniProtKB-UniPathway"/>
</dbReference>
<dbReference type="Proteomes" id="UP000199643">
    <property type="component" value="Unassembled WGS sequence"/>
</dbReference>
<dbReference type="Gene3D" id="3.20.10.10">
    <property type="entry name" value="D-amino Acid Aminotransferase, subunit A, domain 2"/>
    <property type="match status" value="1"/>
</dbReference>
<evidence type="ECO:0000256" key="15">
    <source>
        <dbReference type="ARBA" id="ARBA00049229"/>
    </source>
</evidence>
<evidence type="ECO:0000256" key="1">
    <source>
        <dbReference type="ARBA" id="ARBA00001933"/>
    </source>
</evidence>
<dbReference type="UniPathway" id="UPA00047">
    <property type="reaction ID" value="UER00058"/>
</dbReference>
<dbReference type="EMBL" id="FNCH01000021">
    <property type="protein sequence ID" value="SDH31880.1"/>
    <property type="molecule type" value="Genomic_DNA"/>
</dbReference>
<comment type="catalytic activity">
    <reaction evidence="14">
        <text>L-isoleucine + 2-oxoglutarate = (S)-3-methyl-2-oxopentanoate + L-glutamate</text>
        <dbReference type="Rhea" id="RHEA:24801"/>
        <dbReference type="ChEBI" id="CHEBI:16810"/>
        <dbReference type="ChEBI" id="CHEBI:29985"/>
        <dbReference type="ChEBI" id="CHEBI:35146"/>
        <dbReference type="ChEBI" id="CHEBI:58045"/>
        <dbReference type="EC" id="2.6.1.42"/>
    </reaction>
</comment>
<dbReference type="NCBIfam" id="TIGR01123">
    <property type="entry name" value="ilvE_II"/>
    <property type="match status" value="1"/>
</dbReference>
<dbReference type="EC" id="2.6.1.42" evidence="7"/>
<comment type="pathway">
    <text evidence="3">Amino-acid biosynthesis; L-isoleucine biosynthesis; L-isoleucine from 2-oxobutanoate: step 4/4.</text>
</comment>
<dbReference type="AlphaFoldDB" id="A0A1G8BH31"/>
<organism evidence="17 18">
    <name type="scientific">Pedobacter terrae</name>
    <dbReference type="NCBI Taxonomy" id="405671"/>
    <lineage>
        <taxon>Bacteria</taxon>
        <taxon>Pseudomonadati</taxon>
        <taxon>Bacteroidota</taxon>
        <taxon>Sphingobacteriia</taxon>
        <taxon>Sphingobacteriales</taxon>
        <taxon>Sphingobacteriaceae</taxon>
        <taxon>Pedobacter</taxon>
    </lineage>
</organism>
<dbReference type="InterPro" id="IPR005786">
    <property type="entry name" value="B_amino_transII"/>
</dbReference>
<dbReference type="GO" id="GO:0009099">
    <property type="term" value="P:L-valine biosynthetic process"/>
    <property type="evidence" value="ECO:0007669"/>
    <property type="project" value="UniProtKB-UniPathway"/>
</dbReference>
<evidence type="ECO:0000313" key="18">
    <source>
        <dbReference type="Proteomes" id="UP000199643"/>
    </source>
</evidence>
<proteinExistence type="inferred from homology"/>
<dbReference type="GO" id="GO:0004084">
    <property type="term" value="F:branched-chain-amino-acid transaminase activity"/>
    <property type="evidence" value="ECO:0007669"/>
    <property type="project" value="UniProtKB-EC"/>
</dbReference>
<dbReference type="PIRSF" id="PIRSF006468">
    <property type="entry name" value="BCAT1"/>
    <property type="match status" value="1"/>
</dbReference>
<accession>A0A1G8BH31</accession>
<feature type="modified residue" description="N6-(pyridoxal phosphate)lysine" evidence="16">
    <location>
        <position position="225"/>
    </location>
</feature>
<dbReference type="UniPathway" id="UPA00048">
    <property type="reaction ID" value="UER00073"/>
</dbReference>